<evidence type="ECO:0000256" key="1">
    <source>
        <dbReference type="ARBA" id="ARBA00004141"/>
    </source>
</evidence>
<dbReference type="PANTHER" id="PTHR43867:SF2">
    <property type="entry name" value="CELLULOSE SYNTHASE CATALYTIC SUBUNIT A [UDP-FORMING]"/>
    <property type="match status" value="1"/>
</dbReference>
<sequence length="660" mass="77202">MYQLLFYYYTIPSIIFLSIFYILTKINLKFRRFLLIGYVLMNGIYLYWRIAYSFPTITIFSSFSGGLLLFAEIMGFLQSLVLVILFWSPYRRKFRSLKRLKKLPTVDILIATYNENAEILNRTILGCQNIDYPKHLVSIYLCDDGNRNDIAMLAKEFNIGYINRDSSEHAKAGNLNHALTKTTGEIVVTQDADMVPKRNFLKRTLGYFYQEDVGFVQTPQTFFNYDIFQNNLFLHNEVNNEQDFFMRSLQTAKDQYNALLYVGSNALFRRKTLEEIGGFSTGVITEDMATGLIIQNNGWKTVFVNEALASGISPETLEDFIKQRDRWGRGNIQVFKKYKLNKLPELSFIQKLFYVDGVLYWFYGIYKLIYIICPLLYILFNVYSIEAAFTDLLLFWVPSYLSGQLMFKSIAGKKYHSLLSHIYELSTAPQVFWAVFKEVFAKSDKGKKFHVTKKGLKQTTSHFNWRIIRTQIVLLVICLIAFVKLSLTSYQSGHAISFFNLNTYWLLYNIFALTIVVFVAIERPRLPLFVKVIVDEIINIGKTNLFAEDIIISESHLILNLPYRKKLARQLKENYYTTISFKELTDLPIQKTKLKTSGNTIEVTFKINHLTKENQKALHHLIYSDMKNQVGEVKNLRAWRILHDVNKNRYFNRENYLTLR</sequence>
<dbReference type="SUPFAM" id="SSF53448">
    <property type="entry name" value="Nucleotide-diphospho-sugar transferases"/>
    <property type="match status" value="1"/>
</dbReference>
<dbReference type="RefSeq" id="WP_051915606.1">
    <property type="nucleotide sequence ID" value="NZ_JQBS01000035.1"/>
</dbReference>
<dbReference type="PRINTS" id="PR01439">
    <property type="entry name" value="CELLSNTHASEA"/>
</dbReference>
<evidence type="ECO:0000256" key="5">
    <source>
        <dbReference type="ARBA" id="ARBA00022989"/>
    </source>
</evidence>
<feature type="transmembrane region" description="Helical" evidence="7">
    <location>
        <begin position="503"/>
        <end position="521"/>
    </location>
</feature>
<keyword evidence="2" id="KW-0328">Glycosyltransferase</keyword>
<evidence type="ECO:0000256" key="6">
    <source>
        <dbReference type="ARBA" id="ARBA00023136"/>
    </source>
</evidence>
<dbReference type="InterPro" id="IPR003919">
    <property type="entry name" value="Cell_synth_A"/>
</dbReference>
<feature type="transmembrane region" description="Helical" evidence="7">
    <location>
        <begin position="30"/>
        <end position="48"/>
    </location>
</feature>
<keyword evidence="6 7" id="KW-0472">Membrane</keyword>
<gene>
    <name evidence="8" type="ORF">IV74_GL002353</name>
</gene>
<dbReference type="GO" id="GO:0035438">
    <property type="term" value="F:cyclic-di-GMP binding"/>
    <property type="evidence" value="ECO:0007669"/>
    <property type="project" value="InterPro"/>
</dbReference>
<proteinExistence type="predicted"/>
<reference evidence="8 9" key="1">
    <citation type="journal article" date="2015" name="Genome Announc.">
        <title>Expanding the biotechnology potential of lactobacilli through comparative genomics of 213 strains and associated genera.</title>
        <authorList>
            <person name="Sun Z."/>
            <person name="Harris H.M."/>
            <person name="McCann A."/>
            <person name="Guo C."/>
            <person name="Argimon S."/>
            <person name="Zhang W."/>
            <person name="Yang X."/>
            <person name="Jeffery I.B."/>
            <person name="Cooney J.C."/>
            <person name="Kagawa T.F."/>
            <person name="Liu W."/>
            <person name="Song Y."/>
            <person name="Salvetti E."/>
            <person name="Wrobel A."/>
            <person name="Rasinkangas P."/>
            <person name="Parkhill J."/>
            <person name="Rea M.C."/>
            <person name="O'Sullivan O."/>
            <person name="Ritari J."/>
            <person name="Douillard F.P."/>
            <person name="Paul Ross R."/>
            <person name="Yang R."/>
            <person name="Briner A.E."/>
            <person name="Felis G.E."/>
            <person name="de Vos W.M."/>
            <person name="Barrangou R."/>
            <person name="Klaenhammer T.R."/>
            <person name="Caufield P.W."/>
            <person name="Cui Y."/>
            <person name="Zhang H."/>
            <person name="O'Toole P.W."/>
        </authorList>
    </citation>
    <scope>NUCLEOTIDE SEQUENCE [LARGE SCALE GENOMIC DNA]</scope>
    <source>
        <strain evidence="8 9">DSM 20623</strain>
    </source>
</reference>
<feature type="transmembrane region" description="Helical" evidence="7">
    <location>
        <begin position="6"/>
        <end position="23"/>
    </location>
</feature>
<feature type="transmembrane region" description="Helical" evidence="7">
    <location>
        <begin position="68"/>
        <end position="90"/>
    </location>
</feature>
<dbReference type="Gene3D" id="3.90.550.10">
    <property type="entry name" value="Spore Coat Polysaccharide Biosynthesis Protein SpsA, Chain A"/>
    <property type="match status" value="1"/>
</dbReference>
<dbReference type="PATRIC" id="fig|1449336.4.peg.2391"/>
<dbReference type="Pfam" id="PF13641">
    <property type="entry name" value="Glyco_tranf_2_3"/>
    <property type="match status" value="1"/>
</dbReference>
<feature type="transmembrane region" description="Helical" evidence="7">
    <location>
        <begin position="392"/>
        <end position="411"/>
    </location>
</feature>
<name>A0A0R2HQN5_CARDV</name>
<evidence type="ECO:0000313" key="9">
    <source>
        <dbReference type="Proteomes" id="UP000051658"/>
    </source>
</evidence>
<dbReference type="InterPro" id="IPR029044">
    <property type="entry name" value="Nucleotide-diphossugar_trans"/>
</dbReference>
<accession>A0A0R2HQN5</accession>
<dbReference type="GO" id="GO:0005886">
    <property type="term" value="C:plasma membrane"/>
    <property type="evidence" value="ECO:0007669"/>
    <property type="project" value="TreeGrafter"/>
</dbReference>
<dbReference type="InterPro" id="IPR050321">
    <property type="entry name" value="Glycosyltr_2/OpgH_subfam"/>
</dbReference>
<evidence type="ECO:0000256" key="4">
    <source>
        <dbReference type="ARBA" id="ARBA00022692"/>
    </source>
</evidence>
<feature type="transmembrane region" description="Helical" evidence="7">
    <location>
        <begin position="463"/>
        <end position="483"/>
    </location>
</feature>
<evidence type="ECO:0000256" key="3">
    <source>
        <dbReference type="ARBA" id="ARBA00022679"/>
    </source>
</evidence>
<keyword evidence="3 8" id="KW-0808">Transferase</keyword>
<dbReference type="GO" id="GO:0006011">
    <property type="term" value="P:UDP-alpha-D-glucose metabolic process"/>
    <property type="evidence" value="ECO:0007669"/>
    <property type="project" value="InterPro"/>
</dbReference>
<keyword evidence="9" id="KW-1185">Reference proteome</keyword>
<dbReference type="eggNOG" id="COG1215">
    <property type="taxonomic scope" value="Bacteria"/>
</dbReference>
<dbReference type="EMBL" id="JQBS01000035">
    <property type="protein sequence ID" value="KRN54766.1"/>
    <property type="molecule type" value="Genomic_DNA"/>
</dbReference>
<dbReference type="PANTHER" id="PTHR43867">
    <property type="entry name" value="CELLULOSE SYNTHASE CATALYTIC SUBUNIT A [UDP-FORMING]"/>
    <property type="match status" value="1"/>
</dbReference>
<feature type="transmembrane region" description="Helical" evidence="7">
    <location>
        <begin position="358"/>
        <end position="380"/>
    </location>
</feature>
<evidence type="ECO:0000256" key="7">
    <source>
        <dbReference type="SAM" id="Phobius"/>
    </source>
</evidence>
<dbReference type="AlphaFoldDB" id="A0A0R2HQN5"/>
<dbReference type="GeneID" id="89589343"/>
<dbReference type="CDD" id="cd06421">
    <property type="entry name" value="CESA_CelA_like"/>
    <property type="match status" value="1"/>
</dbReference>
<organism evidence="8 9">
    <name type="scientific">Carnobacterium divergens DSM 20623</name>
    <dbReference type="NCBI Taxonomy" id="1449336"/>
    <lineage>
        <taxon>Bacteria</taxon>
        <taxon>Bacillati</taxon>
        <taxon>Bacillota</taxon>
        <taxon>Bacilli</taxon>
        <taxon>Lactobacillales</taxon>
        <taxon>Carnobacteriaceae</taxon>
        <taxon>Carnobacterium</taxon>
    </lineage>
</organism>
<dbReference type="GO" id="GO:0016759">
    <property type="term" value="F:cellulose synthase activity"/>
    <property type="evidence" value="ECO:0007669"/>
    <property type="project" value="InterPro"/>
</dbReference>
<evidence type="ECO:0000313" key="8">
    <source>
        <dbReference type="EMBL" id="KRN54766.1"/>
    </source>
</evidence>
<dbReference type="Proteomes" id="UP000051658">
    <property type="component" value="Unassembled WGS sequence"/>
</dbReference>
<keyword evidence="4 7" id="KW-0812">Transmembrane</keyword>
<protein>
    <submittedName>
        <fullName evidence="8">Glycosyltransferase</fullName>
    </submittedName>
</protein>
<keyword evidence="5 7" id="KW-1133">Transmembrane helix</keyword>
<evidence type="ECO:0000256" key="2">
    <source>
        <dbReference type="ARBA" id="ARBA00022676"/>
    </source>
</evidence>
<comment type="subcellular location">
    <subcellularLocation>
        <location evidence="1">Membrane</location>
        <topology evidence="1">Multi-pass membrane protein</topology>
    </subcellularLocation>
</comment>
<comment type="caution">
    <text evidence="8">The sequence shown here is derived from an EMBL/GenBank/DDBJ whole genome shotgun (WGS) entry which is preliminary data.</text>
</comment>